<accession>A0A953IGK2</accession>
<evidence type="ECO:0000313" key="2">
    <source>
        <dbReference type="Proteomes" id="UP000732377"/>
    </source>
</evidence>
<organism evidence="1 2">
    <name type="scientific">Symbiobacterium thermophilum</name>
    <dbReference type="NCBI Taxonomy" id="2734"/>
    <lineage>
        <taxon>Bacteria</taxon>
        <taxon>Bacillati</taxon>
        <taxon>Bacillota</taxon>
        <taxon>Clostridia</taxon>
        <taxon>Eubacteriales</taxon>
        <taxon>Symbiobacteriaceae</taxon>
        <taxon>Symbiobacterium</taxon>
    </lineage>
</organism>
<evidence type="ECO:0000313" key="1">
    <source>
        <dbReference type="EMBL" id="MBY6278170.1"/>
    </source>
</evidence>
<gene>
    <name evidence="1" type="ORF">CWE10_18730</name>
</gene>
<protein>
    <submittedName>
        <fullName evidence="1">Uncharacterized protein</fullName>
    </submittedName>
</protein>
<dbReference type="EMBL" id="PIUK01000367">
    <property type="protein sequence ID" value="MBY6278170.1"/>
    <property type="molecule type" value="Genomic_DNA"/>
</dbReference>
<dbReference type="AlphaFoldDB" id="A0A953IGK2"/>
<name>A0A953IGK2_SYMTR</name>
<reference evidence="1" key="1">
    <citation type="submission" date="2017-11" db="EMBL/GenBank/DDBJ databases">
        <title>Three new genomes from thermophilic consortium.</title>
        <authorList>
            <person name="Quaggio R."/>
            <person name="Amgarten D."/>
            <person name="Setubal J.C."/>
        </authorList>
    </citation>
    <scope>NUCLEOTIDE SEQUENCE</scope>
    <source>
        <strain evidence="1">ZCTH01-B2</strain>
    </source>
</reference>
<dbReference type="RefSeq" id="WP_273381613.1">
    <property type="nucleotide sequence ID" value="NZ_PIUK01000367.1"/>
</dbReference>
<dbReference type="Proteomes" id="UP000732377">
    <property type="component" value="Unassembled WGS sequence"/>
</dbReference>
<sequence>MTQLTRADNQAAVLEQVVVQGDLSKLTPAERVAYYKAVCESVGLNPLTKPFDYINLNGRLTLYAKRDAADQLRKIHGISITKLERDYQDDIYVVTAYGQDKTGRVDSATGAVAIAGLRGEAKANAIMKAETKAKRRLTLSLAGLGWLDETETDSIPGAVKPPTVEVDGVIDAQPVETQPEPEPMCTKRDYEALVRVATENGWSEADVKAYLKARGFTSIKQVPASAYGEALEHFSRPVEAAQEQAEEVPEGAA</sequence>
<comment type="caution">
    <text evidence="1">The sequence shown here is derived from an EMBL/GenBank/DDBJ whole genome shotgun (WGS) entry which is preliminary data.</text>
</comment>
<proteinExistence type="predicted"/>